<dbReference type="Proteomes" id="UP000008316">
    <property type="component" value="Plasmid bgla_2p"/>
</dbReference>
<dbReference type="eggNOG" id="COG3915">
    <property type="taxonomic scope" value="Bacteria"/>
</dbReference>
<geneLocation type="plasmid" evidence="2 3">
    <name>bgla_2p</name>
</geneLocation>
<keyword evidence="3" id="KW-1185">Reference proteome</keyword>
<feature type="chain" id="PRO_5003286084" evidence="1">
    <location>
        <begin position="33"/>
        <end position="176"/>
    </location>
</feature>
<gene>
    <name evidence="2" type="ordered locus">bgla_2p0410</name>
</gene>
<keyword evidence="2" id="KW-0614">Plasmid</keyword>
<reference evidence="2 3" key="1">
    <citation type="journal article" date="2011" name="J. Bacteriol.">
        <title>Complete genome sequence of Burkholderia gladioli BSR3.</title>
        <authorList>
            <person name="Seo Y.S."/>
            <person name="Lim J."/>
            <person name="Choi B.S."/>
            <person name="Kim H."/>
            <person name="Goo E."/>
            <person name="Lee B."/>
            <person name="Lim J.S."/>
            <person name="Choi I.Y."/>
            <person name="Moon J.S."/>
            <person name="Kim J."/>
            <person name="Hwang I."/>
        </authorList>
    </citation>
    <scope>NUCLEOTIDE SEQUENCE [LARGE SCALE GENOMIC DNA]</scope>
    <source>
        <strain evidence="2 3">BSR3</strain>
        <plasmid evidence="2">bgla_2p</plasmid>
    </source>
</reference>
<dbReference type="EMBL" id="CP002602">
    <property type="protein sequence ID" value="AEA65639.1"/>
    <property type="molecule type" value="Genomic_DNA"/>
</dbReference>
<evidence type="ECO:0000256" key="1">
    <source>
        <dbReference type="SAM" id="SignalP"/>
    </source>
</evidence>
<proteinExistence type="predicted"/>
<sequence length="176" mass="19595">MKNSGNRRAACWPLMHVLSSCVIALLSSGAQADIVPLALTVSGKIHNTNDSACNCFLFDKQALQSLPQADLTTSTPWTESATFRGPRMEDVLKHVGAYGTKIDLVAYDGYVLHDVPIGDIQAFHPLLAYMSNGTYLRLRDMGPLFFVYSRDNEKDLTKRLDYTTREIRQVKAVIVK</sequence>
<evidence type="ECO:0000313" key="3">
    <source>
        <dbReference type="Proteomes" id="UP000008316"/>
    </source>
</evidence>
<protein>
    <submittedName>
        <fullName evidence="2">Oxidoreductase molybdopterin binding protein</fullName>
    </submittedName>
</protein>
<dbReference type="HOGENOM" id="CLU_110165_2_1_4"/>
<accession>F2LS84</accession>
<dbReference type="PROSITE" id="PS51257">
    <property type="entry name" value="PROKAR_LIPOPROTEIN"/>
    <property type="match status" value="1"/>
</dbReference>
<organism evidence="2 3">
    <name type="scientific">Burkholderia gladioli (strain BSR3)</name>
    <dbReference type="NCBI Taxonomy" id="999541"/>
    <lineage>
        <taxon>Bacteria</taxon>
        <taxon>Pseudomonadati</taxon>
        <taxon>Pseudomonadota</taxon>
        <taxon>Betaproteobacteria</taxon>
        <taxon>Burkholderiales</taxon>
        <taxon>Burkholderiaceae</taxon>
        <taxon>Burkholderia</taxon>
    </lineage>
</organism>
<dbReference type="SUPFAM" id="SSF56524">
    <property type="entry name" value="Oxidoreductase molybdopterin-binding domain"/>
    <property type="match status" value="1"/>
</dbReference>
<dbReference type="AlphaFoldDB" id="F2LS84"/>
<keyword evidence="1" id="KW-0732">Signal</keyword>
<dbReference type="RefSeq" id="WP_013691774.1">
    <property type="nucleotide sequence ID" value="NC_015377.1"/>
</dbReference>
<evidence type="ECO:0000313" key="2">
    <source>
        <dbReference type="EMBL" id="AEA65639.1"/>
    </source>
</evidence>
<dbReference type="KEGG" id="bgd:bgla_2p0410"/>
<feature type="signal peptide" evidence="1">
    <location>
        <begin position="1"/>
        <end position="32"/>
    </location>
</feature>
<dbReference type="InterPro" id="IPR036374">
    <property type="entry name" value="OxRdtase_Mopterin-bd_sf"/>
</dbReference>
<name>F2LS84_BURGS</name>